<organism evidence="1 2">
    <name type="scientific">Populus trichocarpa</name>
    <name type="common">Western balsam poplar</name>
    <name type="synonym">Populus balsamifera subsp. trichocarpa</name>
    <dbReference type="NCBI Taxonomy" id="3694"/>
    <lineage>
        <taxon>Eukaryota</taxon>
        <taxon>Viridiplantae</taxon>
        <taxon>Streptophyta</taxon>
        <taxon>Embryophyta</taxon>
        <taxon>Tracheophyta</taxon>
        <taxon>Spermatophyta</taxon>
        <taxon>Magnoliopsida</taxon>
        <taxon>eudicotyledons</taxon>
        <taxon>Gunneridae</taxon>
        <taxon>Pentapetalae</taxon>
        <taxon>rosids</taxon>
        <taxon>fabids</taxon>
        <taxon>Malpighiales</taxon>
        <taxon>Salicaceae</taxon>
        <taxon>Saliceae</taxon>
        <taxon>Populus</taxon>
    </lineage>
</organism>
<evidence type="ECO:0000313" key="1">
    <source>
        <dbReference type="EMBL" id="KAI9393630.1"/>
    </source>
</evidence>
<dbReference type="Proteomes" id="UP000006729">
    <property type="component" value="Chromosome 6"/>
</dbReference>
<sequence>MLPKLVTFQFNHLVLVLILAVTSLEMGNANLLSDSCYILSIKHLASYINTWIILMMEVERTQVEARECVKETR</sequence>
<evidence type="ECO:0000313" key="2">
    <source>
        <dbReference type="Proteomes" id="UP000006729"/>
    </source>
</evidence>
<reference evidence="1 2" key="1">
    <citation type="journal article" date="2006" name="Science">
        <title>The genome of black cottonwood, Populus trichocarpa (Torr. &amp; Gray).</title>
        <authorList>
            <person name="Tuskan G.A."/>
            <person name="Difazio S."/>
            <person name="Jansson S."/>
            <person name="Bohlmann J."/>
            <person name="Grigoriev I."/>
            <person name="Hellsten U."/>
            <person name="Putnam N."/>
            <person name="Ralph S."/>
            <person name="Rombauts S."/>
            <person name="Salamov A."/>
            <person name="Schein J."/>
            <person name="Sterck L."/>
            <person name="Aerts A."/>
            <person name="Bhalerao R.R."/>
            <person name="Bhalerao R.P."/>
            <person name="Blaudez D."/>
            <person name="Boerjan W."/>
            <person name="Brun A."/>
            <person name="Brunner A."/>
            <person name="Busov V."/>
            <person name="Campbell M."/>
            <person name="Carlson J."/>
            <person name="Chalot M."/>
            <person name="Chapman J."/>
            <person name="Chen G.L."/>
            <person name="Cooper D."/>
            <person name="Coutinho P.M."/>
            <person name="Couturier J."/>
            <person name="Covert S."/>
            <person name="Cronk Q."/>
            <person name="Cunningham R."/>
            <person name="Davis J."/>
            <person name="Degroeve S."/>
            <person name="Dejardin A."/>
            <person name="Depamphilis C."/>
            <person name="Detter J."/>
            <person name="Dirks B."/>
            <person name="Dubchak I."/>
            <person name="Duplessis S."/>
            <person name="Ehlting J."/>
            <person name="Ellis B."/>
            <person name="Gendler K."/>
            <person name="Goodstein D."/>
            <person name="Gribskov M."/>
            <person name="Grimwood J."/>
            <person name="Groover A."/>
            <person name="Gunter L."/>
            <person name="Hamberger B."/>
            <person name="Heinze B."/>
            <person name="Helariutta Y."/>
            <person name="Henrissat B."/>
            <person name="Holligan D."/>
            <person name="Holt R."/>
            <person name="Huang W."/>
            <person name="Islam-Faridi N."/>
            <person name="Jones S."/>
            <person name="Jones-Rhoades M."/>
            <person name="Jorgensen R."/>
            <person name="Joshi C."/>
            <person name="Kangasjarvi J."/>
            <person name="Karlsson J."/>
            <person name="Kelleher C."/>
            <person name="Kirkpatrick R."/>
            <person name="Kirst M."/>
            <person name="Kohler A."/>
            <person name="Kalluri U."/>
            <person name="Larimer F."/>
            <person name="Leebens-Mack J."/>
            <person name="Leple J.C."/>
            <person name="Locascio P."/>
            <person name="Lou Y."/>
            <person name="Lucas S."/>
            <person name="Martin F."/>
            <person name="Montanini B."/>
            <person name="Napoli C."/>
            <person name="Nelson D.R."/>
            <person name="Nelson C."/>
            <person name="Nieminen K."/>
            <person name="Nilsson O."/>
            <person name="Pereda V."/>
            <person name="Peter G."/>
            <person name="Philippe R."/>
            <person name="Pilate G."/>
            <person name="Poliakov A."/>
            <person name="Razumovskaya J."/>
            <person name="Richardson P."/>
            <person name="Rinaldi C."/>
            <person name="Ritland K."/>
            <person name="Rouze P."/>
            <person name="Ryaboy D."/>
            <person name="Schmutz J."/>
            <person name="Schrader J."/>
            <person name="Segerman B."/>
            <person name="Shin H."/>
            <person name="Siddiqui A."/>
            <person name="Sterky F."/>
            <person name="Terry A."/>
            <person name="Tsai C.J."/>
            <person name="Uberbacher E."/>
            <person name="Unneberg P."/>
            <person name="Vahala J."/>
            <person name="Wall K."/>
            <person name="Wessler S."/>
            <person name="Yang G."/>
            <person name="Yin T."/>
            <person name="Douglas C."/>
            <person name="Marra M."/>
            <person name="Sandberg G."/>
            <person name="Van de Peer Y."/>
            <person name="Rokhsar D."/>
        </authorList>
    </citation>
    <scope>NUCLEOTIDE SEQUENCE [LARGE SCALE GENOMIC DNA]</scope>
    <source>
        <strain evidence="2">cv. Nisqually</strain>
    </source>
</reference>
<protein>
    <submittedName>
        <fullName evidence="1">Uncharacterized protein</fullName>
    </submittedName>
</protein>
<comment type="caution">
    <text evidence="1">The sequence shown here is derived from an EMBL/GenBank/DDBJ whole genome shotgun (WGS) entry which is preliminary data.</text>
</comment>
<keyword evidence="2" id="KW-1185">Reference proteome</keyword>
<name>A0ACC0SWJ2_POPTR</name>
<dbReference type="EMBL" id="CM009295">
    <property type="protein sequence ID" value="KAI9393630.1"/>
    <property type="molecule type" value="Genomic_DNA"/>
</dbReference>
<gene>
    <name evidence="1" type="ORF">POPTR_006G261111v4</name>
</gene>
<accession>A0ACC0SWJ2</accession>
<proteinExistence type="predicted"/>